<evidence type="ECO:0000256" key="2">
    <source>
        <dbReference type="ARBA" id="ARBA00012265"/>
    </source>
</evidence>
<dbReference type="InterPro" id="IPR056743">
    <property type="entry name" value="TRM5-TYW2-like_MTfase"/>
</dbReference>
<evidence type="ECO:0000256" key="9">
    <source>
        <dbReference type="ARBA" id="ARBA00049400"/>
    </source>
</evidence>
<accession>A0AAY4C092</accession>
<comment type="pathway">
    <text evidence="1">tRNA modification; wybutosine-tRNA(Phe) biosynthesis.</text>
</comment>
<dbReference type="GeneTree" id="ENSGT00940000153304"/>
<keyword evidence="4" id="KW-0808">Transferase</keyword>
<dbReference type="Pfam" id="PF25133">
    <property type="entry name" value="TYW2_N_2"/>
    <property type="match status" value="1"/>
</dbReference>
<evidence type="ECO:0000259" key="10">
    <source>
        <dbReference type="PROSITE" id="PS51684"/>
    </source>
</evidence>
<dbReference type="CDD" id="cd02440">
    <property type="entry name" value="AdoMet_MTases"/>
    <property type="match status" value="1"/>
</dbReference>
<dbReference type="PROSITE" id="PS51684">
    <property type="entry name" value="SAM_MT_TRM5_TYW2"/>
    <property type="match status" value="1"/>
</dbReference>
<dbReference type="InterPro" id="IPR030382">
    <property type="entry name" value="MeTrfase_TRM5/TYW2"/>
</dbReference>
<dbReference type="GO" id="GO:0030488">
    <property type="term" value="P:tRNA methylation"/>
    <property type="evidence" value="ECO:0007669"/>
    <property type="project" value="TreeGrafter"/>
</dbReference>
<evidence type="ECO:0000313" key="11">
    <source>
        <dbReference type="Ensembl" id="ENSDCDP00010025901.1"/>
    </source>
</evidence>
<dbReference type="GO" id="GO:0031591">
    <property type="term" value="P:wybutosine biosynthetic process"/>
    <property type="evidence" value="ECO:0007669"/>
    <property type="project" value="TreeGrafter"/>
</dbReference>
<evidence type="ECO:0000256" key="7">
    <source>
        <dbReference type="ARBA" id="ARBA00031315"/>
    </source>
</evidence>
<evidence type="ECO:0000256" key="5">
    <source>
        <dbReference type="ARBA" id="ARBA00022691"/>
    </source>
</evidence>
<comment type="function">
    <text evidence="8">S-adenosyl-L-methionine-dependent transferase that acts as a component of the wybutosine biosynthesis pathway. Wybutosine is a hyper modified guanosine with a tricyclic base found at the 3'-position adjacent to the anticodon of eukaryotic phenylalanine tRNA. Catalyzes the transfer of the alpha-amino-alpha-carboxypropyl (acp) group from S-adenosyl-L-methionine to the C-7 position of 4-demethylwyosine (imG-14) to produce wybutosine-86.</text>
</comment>
<organism evidence="11 12">
    <name type="scientific">Denticeps clupeoides</name>
    <name type="common">denticle herring</name>
    <dbReference type="NCBI Taxonomy" id="299321"/>
    <lineage>
        <taxon>Eukaryota</taxon>
        <taxon>Metazoa</taxon>
        <taxon>Chordata</taxon>
        <taxon>Craniata</taxon>
        <taxon>Vertebrata</taxon>
        <taxon>Euteleostomi</taxon>
        <taxon>Actinopterygii</taxon>
        <taxon>Neopterygii</taxon>
        <taxon>Teleostei</taxon>
        <taxon>Clupei</taxon>
        <taxon>Clupeiformes</taxon>
        <taxon>Denticipitoidei</taxon>
        <taxon>Denticipitidae</taxon>
        <taxon>Denticeps</taxon>
    </lineage>
</organism>
<comment type="catalytic activity">
    <reaction evidence="9">
        <text>4-demethylwyosine(37) in tRNA(Phe) + S-adenosyl-L-methionine = 4-demethyl-7-[(3S)-3-amino-3-carboxypropyl]wyosine(37) in tRNA(Phe) + S-methyl-5'-thioadenosine + H(+)</text>
        <dbReference type="Rhea" id="RHEA:36355"/>
        <dbReference type="Rhea" id="RHEA-COMP:10164"/>
        <dbReference type="Rhea" id="RHEA-COMP:10378"/>
        <dbReference type="ChEBI" id="CHEBI:15378"/>
        <dbReference type="ChEBI" id="CHEBI:17509"/>
        <dbReference type="ChEBI" id="CHEBI:59789"/>
        <dbReference type="ChEBI" id="CHEBI:64315"/>
        <dbReference type="ChEBI" id="CHEBI:73550"/>
        <dbReference type="EC" id="2.5.1.114"/>
    </reaction>
</comment>
<dbReference type="SUPFAM" id="SSF53335">
    <property type="entry name" value="S-adenosyl-L-methionine-dependent methyltransferases"/>
    <property type="match status" value="1"/>
</dbReference>
<protein>
    <recommendedName>
        <fullName evidence="3">tRNA wybutosine-synthesizing protein 2 homolog</fullName>
        <ecNumber evidence="2">2.5.1.114</ecNumber>
    </recommendedName>
    <alternativeName>
        <fullName evidence="7">tRNA(Phe) (4-demethylwyosine(37)-C(7)) aminocarboxypropyltransferase</fullName>
    </alternativeName>
</protein>
<dbReference type="EC" id="2.5.1.114" evidence="2"/>
<dbReference type="Gene3D" id="3.30.300.110">
    <property type="entry name" value="Met-10+ protein-like domains"/>
    <property type="match status" value="1"/>
</dbReference>
<proteinExistence type="predicted"/>
<dbReference type="PANTHER" id="PTHR23245">
    <property type="entry name" value="TRNA METHYLTRANSFERASE"/>
    <property type="match status" value="1"/>
</dbReference>
<dbReference type="Proteomes" id="UP000694580">
    <property type="component" value="Chromosome 18"/>
</dbReference>
<dbReference type="GO" id="GO:0005737">
    <property type="term" value="C:cytoplasm"/>
    <property type="evidence" value="ECO:0007669"/>
    <property type="project" value="TreeGrafter"/>
</dbReference>
<dbReference type="InterPro" id="IPR029063">
    <property type="entry name" value="SAM-dependent_MTases_sf"/>
</dbReference>
<dbReference type="GO" id="GO:0008175">
    <property type="term" value="F:tRNA methyltransferase activity"/>
    <property type="evidence" value="ECO:0007669"/>
    <property type="project" value="TreeGrafter"/>
</dbReference>
<evidence type="ECO:0000256" key="3">
    <source>
        <dbReference type="ARBA" id="ARBA00017179"/>
    </source>
</evidence>
<dbReference type="Ensembl" id="ENSDCDT00010032023.1">
    <property type="protein sequence ID" value="ENSDCDP00010025901.1"/>
    <property type="gene ID" value="ENSDCDG00010016383.1"/>
</dbReference>
<dbReference type="AlphaFoldDB" id="A0AAY4C092"/>
<keyword evidence="12" id="KW-1185">Reference proteome</keyword>
<dbReference type="InterPro" id="IPR056745">
    <property type="entry name" value="TYW2_N"/>
</dbReference>
<keyword evidence="6" id="KW-0819">tRNA processing</keyword>
<dbReference type="FunFam" id="3.30.300.110:FF:000002">
    <property type="entry name" value="tRNA wybutosine-synthesizing protein 2 homolog"/>
    <property type="match status" value="1"/>
</dbReference>
<evidence type="ECO:0000313" key="12">
    <source>
        <dbReference type="Proteomes" id="UP000694580"/>
    </source>
</evidence>
<evidence type="ECO:0000256" key="4">
    <source>
        <dbReference type="ARBA" id="ARBA00022679"/>
    </source>
</evidence>
<dbReference type="Pfam" id="PF02475">
    <property type="entry name" value="TRM5-TYW2_MTfase"/>
    <property type="match status" value="1"/>
</dbReference>
<dbReference type="Gene3D" id="3.40.50.150">
    <property type="entry name" value="Vaccinia Virus protein VP39"/>
    <property type="match status" value="1"/>
</dbReference>
<name>A0AAY4C092_9TELE</name>
<sequence>MESVTCVKVPQRYAQVYREHLQSAGVLDQRFCLQKQSDGTISLPVLLSALPKLDLMSLQRAVPPDSSYELVQVQLSKKTKVKSQSDRIEEVMQKLLVSHGLHWDDHLTMDIPQSWQRHGDLILFGQGCFSNAIWKNLGTEMWSAVAGALGVKRLAQIKRISADGFRTPVVTVLLGESSHVTHTDNRIRYEFDISKCMFSFGNISEKLRIASFNCKGETVVDLYAGIGYFTLPYLVHAGAAHVHACEWNPNAVEALHRNLQLNGVSDHCTIHQGDNRQLALCDLADRVNLGLIPSSEGGWPVACRLLKRKTGGILHIHHNVTSAPHHAHQTASDTTDMEDEDNLPQRANRNAWEAWANDTATFIAALLRDITGGPWRTCIQHIEKVKSYAPHVDHVVLDLECRPDD</sequence>
<dbReference type="PANTHER" id="PTHR23245:SF25">
    <property type="entry name" value="TRNA WYBUTOSINE-SYNTHESIZING PROTEIN 2 HOMOLOG"/>
    <property type="match status" value="1"/>
</dbReference>
<evidence type="ECO:0000256" key="8">
    <source>
        <dbReference type="ARBA" id="ARBA00037786"/>
    </source>
</evidence>
<reference evidence="11" key="2">
    <citation type="submission" date="2025-08" db="UniProtKB">
        <authorList>
            <consortium name="Ensembl"/>
        </authorList>
    </citation>
    <scope>IDENTIFICATION</scope>
</reference>
<dbReference type="InterPro" id="IPR056744">
    <property type="entry name" value="TRM5/TYW2-like_N"/>
</dbReference>
<dbReference type="FunFam" id="3.40.50.150:FF:000201">
    <property type="entry name" value="tRNA wybutosine-synthesizing protein 2 homolog"/>
    <property type="match status" value="1"/>
</dbReference>
<reference evidence="11 12" key="1">
    <citation type="submission" date="2020-06" db="EMBL/GenBank/DDBJ databases">
        <authorList>
            <consortium name="Wellcome Sanger Institute Data Sharing"/>
        </authorList>
    </citation>
    <scope>NUCLEOTIDE SEQUENCE [LARGE SCALE GENOMIC DNA]</scope>
</reference>
<dbReference type="Pfam" id="PF25132">
    <property type="entry name" value="TYW2_N"/>
    <property type="match status" value="1"/>
</dbReference>
<reference evidence="11" key="3">
    <citation type="submission" date="2025-09" db="UniProtKB">
        <authorList>
            <consortium name="Ensembl"/>
        </authorList>
    </citation>
    <scope>IDENTIFICATION</scope>
</reference>
<feature type="domain" description="SAM-dependent methyltransferase TRM5/TYW2-type" evidence="10">
    <location>
        <begin position="115"/>
        <end position="403"/>
    </location>
</feature>
<evidence type="ECO:0000256" key="1">
    <source>
        <dbReference type="ARBA" id="ARBA00004797"/>
    </source>
</evidence>
<evidence type="ECO:0000256" key="6">
    <source>
        <dbReference type="ARBA" id="ARBA00022694"/>
    </source>
</evidence>
<keyword evidence="5" id="KW-0949">S-adenosyl-L-methionine</keyword>
<dbReference type="GO" id="GO:0102522">
    <property type="term" value="F:tRNA 4-demethylwyosine alpha-amino-alpha-carboxypropyltransferase activity"/>
    <property type="evidence" value="ECO:0007669"/>
    <property type="project" value="UniProtKB-EC"/>
</dbReference>
<gene>
    <name evidence="11" type="primary">TRMT12</name>
</gene>